<gene>
    <name evidence="2" type="ORF">CP968_01905</name>
    <name evidence="1" type="ORF">GCM10010371_00660</name>
</gene>
<proteinExistence type="predicted"/>
<organism evidence="2 3">
    <name type="scientific">Streptomyces subrutilus</name>
    <dbReference type="NCBI Taxonomy" id="36818"/>
    <lineage>
        <taxon>Bacteria</taxon>
        <taxon>Bacillati</taxon>
        <taxon>Actinomycetota</taxon>
        <taxon>Actinomycetes</taxon>
        <taxon>Kitasatosporales</taxon>
        <taxon>Streptomycetaceae</taxon>
        <taxon>Streptomyces</taxon>
    </lineage>
</organism>
<evidence type="ECO:0000313" key="2">
    <source>
        <dbReference type="EMBL" id="QEU77211.1"/>
    </source>
</evidence>
<dbReference type="Proteomes" id="UP000634660">
    <property type="component" value="Unassembled WGS sequence"/>
</dbReference>
<name>A0A5P2UHF6_9ACTN</name>
<reference evidence="2 3" key="2">
    <citation type="submission" date="2017-09" db="EMBL/GenBank/DDBJ databases">
        <authorList>
            <person name="Lee N."/>
            <person name="Cho B.-K."/>
        </authorList>
    </citation>
    <scope>NUCLEOTIDE SEQUENCE [LARGE SCALE GENOMIC DNA]</scope>
    <source>
        <strain evidence="2 3">ATCC 27467</strain>
    </source>
</reference>
<dbReference type="EMBL" id="BMVX01000001">
    <property type="protein sequence ID" value="GGZ45558.1"/>
    <property type="molecule type" value="Genomic_DNA"/>
</dbReference>
<dbReference type="AlphaFoldDB" id="A0A5P2UHF6"/>
<keyword evidence="3" id="KW-1185">Reference proteome</keyword>
<evidence type="ECO:0000313" key="3">
    <source>
        <dbReference type="Proteomes" id="UP000326831"/>
    </source>
</evidence>
<dbReference type="KEGG" id="ssub:CP968_01905"/>
<dbReference type="Proteomes" id="UP000326831">
    <property type="component" value="Chromosome"/>
</dbReference>
<dbReference type="InterPro" id="IPR029017">
    <property type="entry name" value="Enolase-like_N"/>
</dbReference>
<dbReference type="OrthoDB" id="9774531at2"/>
<accession>A0A5P2UHF6</accession>
<evidence type="ECO:0000313" key="1">
    <source>
        <dbReference type="EMBL" id="GGZ45558.1"/>
    </source>
</evidence>
<reference evidence="1" key="3">
    <citation type="submission" date="2020-09" db="EMBL/GenBank/DDBJ databases">
        <authorList>
            <person name="Sun Q."/>
            <person name="Ohkuma M."/>
        </authorList>
    </citation>
    <scope>NUCLEOTIDE SEQUENCE</scope>
    <source>
        <strain evidence="1">JCM 4834</strain>
    </source>
</reference>
<dbReference type="RefSeq" id="WP_150516308.1">
    <property type="nucleotide sequence ID" value="NZ_BMVX01000001.1"/>
</dbReference>
<dbReference type="SUPFAM" id="SSF54826">
    <property type="entry name" value="Enolase N-terminal domain-like"/>
    <property type="match status" value="1"/>
</dbReference>
<evidence type="ECO:0008006" key="4">
    <source>
        <dbReference type="Google" id="ProtNLM"/>
    </source>
</evidence>
<sequence>MAARYRIELHHVAVPPPTPFRPAWIPGRPRTHDRLDPISLFTDDGVEGWSAGPAMASERAGLGDLLGRYLLGLDPADIPTVQQRLRERAYLGPRNARIEPASTPTRAGG</sequence>
<dbReference type="Gene3D" id="3.30.390.10">
    <property type="entry name" value="Enolase-like, N-terminal domain"/>
    <property type="match status" value="1"/>
</dbReference>
<protein>
    <recommendedName>
        <fullName evidence="4">Mandelate racemase/muconate lactonizing enzyme N-terminal domain-containing protein</fullName>
    </recommendedName>
</protein>
<dbReference type="EMBL" id="CP023701">
    <property type="protein sequence ID" value="QEU77211.1"/>
    <property type="molecule type" value="Genomic_DNA"/>
</dbReference>
<reference evidence="1" key="1">
    <citation type="journal article" date="2014" name="Int. J. Syst. Evol. Microbiol.">
        <title>Complete genome sequence of Corynebacterium casei LMG S-19264T (=DSM 44701T), isolated from a smear-ripened cheese.</title>
        <authorList>
            <consortium name="US DOE Joint Genome Institute (JGI-PGF)"/>
            <person name="Walter F."/>
            <person name="Albersmeier A."/>
            <person name="Kalinowski J."/>
            <person name="Ruckert C."/>
        </authorList>
    </citation>
    <scope>NUCLEOTIDE SEQUENCE</scope>
    <source>
        <strain evidence="1">JCM 4834</strain>
    </source>
</reference>